<dbReference type="EMBL" id="CP011509">
    <property type="protein sequence ID" value="AKJ06053.1"/>
    <property type="molecule type" value="Genomic_DNA"/>
</dbReference>
<organism evidence="2 3">
    <name type="scientific">Archangium gephyra</name>
    <dbReference type="NCBI Taxonomy" id="48"/>
    <lineage>
        <taxon>Bacteria</taxon>
        <taxon>Pseudomonadati</taxon>
        <taxon>Myxococcota</taxon>
        <taxon>Myxococcia</taxon>
        <taxon>Myxococcales</taxon>
        <taxon>Cystobacterineae</taxon>
        <taxon>Archangiaceae</taxon>
        <taxon>Archangium</taxon>
    </lineage>
</organism>
<evidence type="ECO:0000313" key="3">
    <source>
        <dbReference type="Proteomes" id="UP000035579"/>
    </source>
</evidence>
<gene>
    <name evidence="2" type="ORF">AA314_07679</name>
</gene>
<accession>A0AAC8QEX0</accession>
<proteinExistence type="predicted"/>
<name>A0AAC8QEX0_9BACT</name>
<evidence type="ECO:0000313" key="2">
    <source>
        <dbReference type="EMBL" id="AKJ06053.1"/>
    </source>
</evidence>
<dbReference type="KEGG" id="age:AA314_07679"/>
<evidence type="ECO:0000256" key="1">
    <source>
        <dbReference type="SAM" id="MobiDB-lite"/>
    </source>
</evidence>
<feature type="region of interest" description="Disordered" evidence="1">
    <location>
        <begin position="1"/>
        <end position="49"/>
    </location>
</feature>
<protein>
    <submittedName>
        <fullName evidence="2">Uncharacterized protein</fullName>
    </submittedName>
</protein>
<reference evidence="2 3" key="1">
    <citation type="submission" date="2015-05" db="EMBL/GenBank/DDBJ databases">
        <title>Genome assembly of Archangium gephyra DSM 2261.</title>
        <authorList>
            <person name="Sharma G."/>
            <person name="Subramanian S."/>
        </authorList>
    </citation>
    <scope>NUCLEOTIDE SEQUENCE [LARGE SCALE GENOMIC DNA]</scope>
    <source>
        <strain evidence="2 3">DSM 2261</strain>
    </source>
</reference>
<sequence>MGGDVRLQGTATAREQGRERQGQWDGPPAREGTNRGTAMRHATLLRGSS</sequence>
<dbReference type="Proteomes" id="UP000035579">
    <property type="component" value="Chromosome"/>
</dbReference>
<dbReference type="AlphaFoldDB" id="A0AAC8QEX0"/>